<dbReference type="SMART" id="SM00406">
    <property type="entry name" value="IGv"/>
    <property type="match status" value="1"/>
</dbReference>
<dbReference type="InterPro" id="IPR007110">
    <property type="entry name" value="Ig-like_dom"/>
</dbReference>
<dbReference type="SUPFAM" id="SSF48726">
    <property type="entry name" value="Immunoglobulin"/>
    <property type="match status" value="1"/>
</dbReference>
<dbReference type="GO" id="GO:0032589">
    <property type="term" value="C:neuron projection membrane"/>
    <property type="evidence" value="ECO:0007669"/>
    <property type="project" value="TreeGrafter"/>
</dbReference>
<dbReference type="GO" id="GO:0050808">
    <property type="term" value="P:synapse organization"/>
    <property type="evidence" value="ECO:0007669"/>
    <property type="project" value="TreeGrafter"/>
</dbReference>
<dbReference type="InterPro" id="IPR003598">
    <property type="entry name" value="Ig_sub2"/>
</dbReference>
<dbReference type="PROSITE" id="PS50835">
    <property type="entry name" value="IG_LIKE"/>
    <property type="match status" value="1"/>
</dbReference>
<accession>A0AAN9A1U5</accession>
<evidence type="ECO:0000313" key="4">
    <source>
        <dbReference type="EMBL" id="KAK7077301.1"/>
    </source>
</evidence>
<dbReference type="InterPro" id="IPR003599">
    <property type="entry name" value="Ig_sub"/>
</dbReference>
<dbReference type="CDD" id="cd00099">
    <property type="entry name" value="IgV"/>
    <property type="match status" value="1"/>
</dbReference>
<dbReference type="PANTHER" id="PTHR23279">
    <property type="entry name" value="DEFECTIVE PROBOSCIS EXTENSION RESPONSE DPR -RELATED"/>
    <property type="match status" value="1"/>
</dbReference>
<dbReference type="Gene3D" id="2.60.40.10">
    <property type="entry name" value="Immunoglobulins"/>
    <property type="match status" value="1"/>
</dbReference>
<feature type="chain" id="PRO_5042949849" description="Ig-like domain-containing protein" evidence="2">
    <location>
        <begin position="30"/>
        <end position="320"/>
    </location>
</feature>
<dbReference type="Proteomes" id="UP001381693">
    <property type="component" value="Unassembled WGS sequence"/>
</dbReference>
<comment type="caution">
    <text evidence="4">The sequence shown here is derived from an EMBL/GenBank/DDBJ whole genome shotgun (WGS) entry which is preliminary data.</text>
</comment>
<dbReference type="InterPro" id="IPR037448">
    <property type="entry name" value="Zig-8"/>
</dbReference>
<protein>
    <recommendedName>
        <fullName evidence="3">Ig-like domain-containing protein</fullName>
    </recommendedName>
</protein>
<dbReference type="InterPro" id="IPR013106">
    <property type="entry name" value="Ig_V-set"/>
</dbReference>
<evidence type="ECO:0000256" key="2">
    <source>
        <dbReference type="SAM" id="SignalP"/>
    </source>
</evidence>
<dbReference type="FunFam" id="2.60.40.10:FF:000129">
    <property type="entry name" value="CLUMA_CG018772, isoform A"/>
    <property type="match status" value="1"/>
</dbReference>
<feature type="signal peptide" evidence="2">
    <location>
        <begin position="1"/>
        <end position="29"/>
    </location>
</feature>
<dbReference type="Pfam" id="PF07686">
    <property type="entry name" value="V-set"/>
    <property type="match status" value="1"/>
</dbReference>
<evidence type="ECO:0000313" key="5">
    <source>
        <dbReference type="Proteomes" id="UP001381693"/>
    </source>
</evidence>
<evidence type="ECO:0000256" key="1">
    <source>
        <dbReference type="SAM" id="MobiDB-lite"/>
    </source>
</evidence>
<organism evidence="4 5">
    <name type="scientific">Halocaridina rubra</name>
    <name type="common">Hawaiian red shrimp</name>
    <dbReference type="NCBI Taxonomy" id="373956"/>
    <lineage>
        <taxon>Eukaryota</taxon>
        <taxon>Metazoa</taxon>
        <taxon>Ecdysozoa</taxon>
        <taxon>Arthropoda</taxon>
        <taxon>Crustacea</taxon>
        <taxon>Multicrustacea</taxon>
        <taxon>Malacostraca</taxon>
        <taxon>Eumalacostraca</taxon>
        <taxon>Eucarida</taxon>
        <taxon>Decapoda</taxon>
        <taxon>Pleocyemata</taxon>
        <taxon>Caridea</taxon>
        <taxon>Atyoidea</taxon>
        <taxon>Atyidae</taxon>
        <taxon>Halocaridina</taxon>
    </lineage>
</organism>
<dbReference type="SMART" id="SM00408">
    <property type="entry name" value="IGc2"/>
    <property type="match status" value="1"/>
</dbReference>
<keyword evidence="2" id="KW-0732">Signal</keyword>
<reference evidence="4 5" key="1">
    <citation type="submission" date="2023-11" db="EMBL/GenBank/DDBJ databases">
        <title>Halocaridina rubra genome assembly.</title>
        <authorList>
            <person name="Smith C."/>
        </authorList>
    </citation>
    <scope>NUCLEOTIDE SEQUENCE [LARGE SCALE GENOMIC DNA]</scope>
    <source>
        <strain evidence="4">EP-1</strain>
        <tissue evidence="4">Whole</tissue>
    </source>
</reference>
<gene>
    <name evidence="4" type="ORF">SK128_001122</name>
</gene>
<evidence type="ECO:0000259" key="3">
    <source>
        <dbReference type="PROSITE" id="PS50835"/>
    </source>
</evidence>
<dbReference type="SMART" id="SM00409">
    <property type="entry name" value="IG"/>
    <property type="match status" value="1"/>
</dbReference>
<dbReference type="InterPro" id="IPR013783">
    <property type="entry name" value="Ig-like_fold"/>
</dbReference>
<dbReference type="PANTHER" id="PTHR23279:SF46">
    <property type="entry name" value="DEFECTIVE PROBOSCIS EXTENSION RESPONSE 10, ISOFORM A-RELATED"/>
    <property type="match status" value="1"/>
</dbReference>
<proteinExistence type="predicted"/>
<feature type="domain" description="Ig-like" evidence="3">
    <location>
        <begin position="182"/>
        <end position="292"/>
    </location>
</feature>
<dbReference type="EMBL" id="JAXCGZ010009441">
    <property type="protein sequence ID" value="KAK7077301.1"/>
    <property type="molecule type" value="Genomic_DNA"/>
</dbReference>
<keyword evidence="5" id="KW-1185">Reference proteome</keyword>
<feature type="region of interest" description="Disordered" evidence="1">
    <location>
        <begin position="297"/>
        <end position="320"/>
    </location>
</feature>
<dbReference type="AlphaFoldDB" id="A0AAN9A1U5"/>
<name>A0AAN9A1U5_HALRR</name>
<dbReference type="InterPro" id="IPR036179">
    <property type="entry name" value="Ig-like_dom_sf"/>
</dbReference>
<sequence length="320" mass="36434">MEPMKRIQCWIYTGSYLFTLLCLTGETDAAARFLNHVPLADITSDLLDPDTPDYDADVKLPGRHYPKLPYQNPYLENDQDDFKTQRHYHQMFPQDHQQDLTHGLNHRMNPQTFQDTKHQVPVMAYGVRRDPHGSTFSRQSHSHNVYGAMSDYVDDTVSEREYTKTQSSLQHGMGGHWKKMPPAITALPPSPSFDRNVPRSITVQTGKTATLICRVMNAGEKSVSWMRHEDLHILTVGKYKYSTDSRLSVTFNEEQQEWVLKIKSVIPQDAGLYECQVSTKPVLSFIVSMNVTDSTTTPFPHLRDAGDPALQPKAIQKGEV</sequence>